<evidence type="ECO:0000313" key="3">
    <source>
        <dbReference type="Proteomes" id="UP000830116"/>
    </source>
</evidence>
<dbReference type="Proteomes" id="UP000830116">
    <property type="component" value="Chromosome"/>
</dbReference>
<dbReference type="RefSeq" id="WP_243537253.1">
    <property type="nucleotide sequence ID" value="NZ_CP093442.1"/>
</dbReference>
<feature type="chain" id="PRO_5046997209" evidence="1">
    <location>
        <begin position="23"/>
        <end position="161"/>
    </location>
</feature>
<proteinExistence type="predicted"/>
<dbReference type="EMBL" id="CP093442">
    <property type="protein sequence ID" value="UOF01022.1"/>
    <property type="molecule type" value="Genomic_DNA"/>
</dbReference>
<protein>
    <submittedName>
        <fullName evidence="2">Uncharacterized protein</fullName>
    </submittedName>
</protein>
<sequence>MKISSMLLSGLCATLIPAMSFAGQISGTIGVRLVITANGATSSSLSSDPGAYSNYQSMAILTNAANGETVDILVNGQKVASAISQNGTIHVEISWKQEDAVNLSFRSEGKELQVLQTAYVNGQTMAPKMTPQTYTQKVTTENADGTTSTKNVEVQTVVIEY</sequence>
<accession>A0ABY4CAV3</accession>
<evidence type="ECO:0000256" key="1">
    <source>
        <dbReference type="SAM" id="SignalP"/>
    </source>
</evidence>
<keyword evidence="1" id="KW-0732">Signal</keyword>
<name>A0ABY4CAV3_9BACT</name>
<keyword evidence="3" id="KW-1185">Reference proteome</keyword>
<organism evidence="2 3">
    <name type="scientific">Bdellovibrio reynosensis</name>
    <dbReference type="NCBI Taxonomy" id="2835041"/>
    <lineage>
        <taxon>Bacteria</taxon>
        <taxon>Pseudomonadati</taxon>
        <taxon>Bdellovibrionota</taxon>
        <taxon>Bdellovibrionia</taxon>
        <taxon>Bdellovibrionales</taxon>
        <taxon>Pseudobdellovibrionaceae</taxon>
        <taxon>Bdellovibrio</taxon>
    </lineage>
</organism>
<feature type="signal peptide" evidence="1">
    <location>
        <begin position="1"/>
        <end position="22"/>
    </location>
</feature>
<evidence type="ECO:0000313" key="2">
    <source>
        <dbReference type="EMBL" id="UOF01022.1"/>
    </source>
</evidence>
<gene>
    <name evidence="2" type="ORF">MNR06_15080</name>
</gene>
<reference evidence="2" key="1">
    <citation type="submission" date="2022-03" db="EMBL/GenBank/DDBJ databases">
        <title>Genome Identification and Characterization of new species Bdellovibrio reynosense LBG001 sp. nov. from a Mexico soil sample.</title>
        <authorList>
            <person name="Camilli A."/>
            <person name="Ajao Y."/>
            <person name="Guo X."/>
        </authorList>
    </citation>
    <scope>NUCLEOTIDE SEQUENCE</scope>
    <source>
        <strain evidence="2">LBG001</strain>
    </source>
</reference>